<evidence type="ECO:0000313" key="4">
    <source>
        <dbReference type="EMBL" id="RAX41064.1"/>
    </source>
</evidence>
<dbReference type="Pfam" id="PF00440">
    <property type="entry name" value="TetR_N"/>
    <property type="match status" value="1"/>
</dbReference>
<evidence type="ECO:0000256" key="1">
    <source>
        <dbReference type="ARBA" id="ARBA00023125"/>
    </source>
</evidence>
<comment type="caution">
    <text evidence="4">The sequence shown here is derived from an EMBL/GenBank/DDBJ whole genome shotgun (WGS) entry which is preliminary data.</text>
</comment>
<dbReference type="InterPro" id="IPR001647">
    <property type="entry name" value="HTH_TetR"/>
</dbReference>
<dbReference type="AlphaFoldDB" id="A0A329YFZ0"/>
<dbReference type="PANTHER" id="PTHR30055">
    <property type="entry name" value="HTH-TYPE TRANSCRIPTIONAL REGULATOR RUTR"/>
    <property type="match status" value="1"/>
</dbReference>
<dbReference type="Proteomes" id="UP000251205">
    <property type="component" value="Unassembled WGS sequence"/>
</dbReference>
<dbReference type="OrthoDB" id="9808189at2"/>
<evidence type="ECO:0000259" key="3">
    <source>
        <dbReference type="PROSITE" id="PS50977"/>
    </source>
</evidence>
<gene>
    <name evidence="4" type="ORF">DQ393_14615</name>
</gene>
<dbReference type="InterPro" id="IPR009057">
    <property type="entry name" value="Homeodomain-like_sf"/>
</dbReference>
<dbReference type="Gene3D" id="1.10.357.10">
    <property type="entry name" value="Tetracycline Repressor, domain 2"/>
    <property type="match status" value="1"/>
</dbReference>
<dbReference type="InterPro" id="IPR040804">
    <property type="entry name" value="TetR_C_18"/>
</dbReference>
<dbReference type="RefSeq" id="WP_112342514.1">
    <property type="nucleotide sequence ID" value="NZ_QMKK01000035.1"/>
</dbReference>
<evidence type="ECO:0000313" key="5">
    <source>
        <dbReference type="Proteomes" id="UP000251205"/>
    </source>
</evidence>
<name>A0A329YFZ0_RHITR</name>
<dbReference type="Pfam" id="PF17923">
    <property type="entry name" value="TetR_C_18"/>
    <property type="match status" value="1"/>
</dbReference>
<reference evidence="4 5" key="1">
    <citation type="submission" date="2018-06" db="EMBL/GenBank/DDBJ databases">
        <title>Whole Genome Sequence of an efficient microsymbiont, Rhizobium tropici.</title>
        <authorList>
            <person name="Srinivasan R."/>
            <person name="Singh H.V."/>
            <person name="Srivastava R."/>
            <person name="Kumari B."/>
            <person name="Radhakrishna A."/>
        </authorList>
    </citation>
    <scope>NUCLEOTIDE SEQUENCE [LARGE SCALE GENOMIC DNA]</scope>
    <source>
        <strain evidence="4 5">IGFRI Rhizo-19</strain>
    </source>
</reference>
<feature type="DNA-binding region" description="H-T-H motif" evidence="2">
    <location>
        <begin position="44"/>
        <end position="63"/>
    </location>
</feature>
<feature type="domain" description="HTH tetR-type" evidence="3">
    <location>
        <begin position="21"/>
        <end position="81"/>
    </location>
</feature>
<evidence type="ECO:0000256" key="2">
    <source>
        <dbReference type="PROSITE-ProRule" id="PRU00335"/>
    </source>
</evidence>
<accession>A0A329YFZ0</accession>
<dbReference type="SUPFAM" id="SSF46689">
    <property type="entry name" value="Homeodomain-like"/>
    <property type="match status" value="1"/>
</dbReference>
<dbReference type="PANTHER" id="PTHR30055:SF201">
    <property type="entry name" value="TRANSCRIPTIONAL REGULATORY PROTEIN"/>
    <property type="match status" value="1"/>
</dbReference>
<dbReference type="GO" id="GO:0000976">
    <property type="term" value="F:transcription cis-regulatory region binding"/>
    <property type="evidence" value="ECO:0007669"/>
    <property type="project" value="TreeGrafter"/>
</dbReference>
<keyword evidence="1 2" id="KW-0238">DNA-binding</keyword>
<dbReference type="EMBL" id="QMKK01000035">
    <property type="protein sequence ID" value="RAX41064.1"/>
    <property type="molecule type" value="Genomic_DNA"/>
</dbReference>
<sequence>MTDRPRARISSRKQPKQVRSTELVSAILSAAAQVLAKEGAQRFTTARVAEKAGVSVGSLYQYFPNKAAILFRLQSDEWRQTSDLLRRILEDAATPPLDRLRALVHAFIRSECEEAAMRVALNDAAPLYRDAPEAHEARSSGDRILQQFMREALPQVDDAVRILAADLIATTLSATGKQLSESQQTAQEIEAYGDAMADMFCAYIESLKRR</sequence>
<dbReference type="PRINTS" id="PR00455">
    <property type="entry name" value="HTHTETR"/>
</dbReference>
<dbReference type="PROSITE" id="PS50977">
    <property type="entry name" value="HTH_TETR_2"/>
    <property type="match status" value="1"/>
</dbReference>
<dbReference type="GO" id="GO:0003700">
    <property type="term" value="F:DNA-binding transcription factor activity"/>
    <property type="evidence" value="ECO:0007669"/>
    <property type="project" value="TreeGrafter"/>
</dbReference>
<dbReference type="InterPro" id="IPR050109">
    <property type="entry name" value="HTH-type_TetR-like_transc_reg"/>
</dbReference>
<organism evidence="4 5">
    <name type="scientific">Rhizobium tropici</name>
    <dbReference type="NCBI Taxonomy" id="398"/>
    <lineage>
        <taxon>Bacteria</taxon>
        <taxon>Pseudomonadati</taxon>
        <taxon>Pseudomonadota</taxon>
        <taxon>Alphaproteobacteria</taxon>
        <taxon>Hyphomicrobiales</taxon>
        <taxon>Rhizobiaceae</taxon>
        <taxon>Rhizobium/Agrobacterium group</taxon>
        <taxon>Rhizobium</taxon>
    </lineage>
</organism>
<protein>
    <submittedName>
        <fullName evidence="4">TetR/AcrR family transcriptional regulator</fullName>
    </submittedName>
</protein>
<proteinExistence type="predicted"/>